<evidence type="ECO:0000256" key="6">
    <source>
        <dbReference type="ARBA" id="ARBA00025513"/>
    </source>
</evidence>
<sequence length="600" mass="68520">MTARATGQRFRQRKLSTKQNLPVVREHEVEQLADDDASRHIPKVETGVEKGEEIEHHLQAVISAAQAAAQGATGGKIAQLYIPTPDAVASNLQYEDVYPKRFTQPATYIRFSSTVEDTSGCPYCMTSDDAAFLKSYNQKRSKNNQCSEDEFEEVIYFFEETTSTKQPFAAVDNPPVLTYEELEAEFDETISESARQFARDIYEHWKNQRLLKGNRPLMPSLKFETNLETDDADPYVCFRRREVRQVRKTRGRDAQVTEKLKKLRKELEEARLLMSQVKRREAVIREQLATDKLIFEQRHAVKELKRRLGIKGDDDELLITQKVHLRSQPANASHETNALQPAPKPKRIVDVERQRQTLPGMKPPNTRPDGRLIDGDIVYLEEQQAKRTEAIDSFIEDNLVKHQKWNVGWVDATWRPITPPLEPAAAKSDFRTVFTETQLPTPPASVSDEEGADAAAVAPLSKQSDSRRSPRIRFATPPDDVPFHDQSRFRRRIGRGGRMMIDRRGVKRQKTERIDDRLADRWRFSGDSSEDEETYPVDWTDNLHIRYRIMIERQGEKVAAQQPPPGPNRRTIENHNRSASGHLLPPTPTAANAANSAGGR</sequence>
<comment type="similarity">
    <text evidence="2 7">Belongs to the enhancer of polycomb family.</text>
</comment>
<dbReference type="GO" id="GO:0035267">
    <property type="term" value="C:NuA4 histone acetyltransferase complex"/>
    <property type="evidence" value="ECO:0007669"/>
    <property type="project" value="InterPro"/>
</dbReference>
<dbReference type="GO" id="GO:0016740">
    <property type="term" value="F:transferase activity"/>
    <property type="evidence" value="ECO:0007669"/>
    <property type="project" value="UniProtKB-KW"/>
</dbReference>
<dbReference type="PANTHER" id="PTHR14898">
    <property type="entry name" value="ENHANCER OF POLYCOMB"/>
    <property type="match status" value="1"/>
</dbReference>
<feature type="region of interest" description="Disordered" evidence="9">
    <location>
        <begin position="1"/>
        <end position="21"/>
    </location>
</feature>
<dbReference type="AlphaFoldDB" id="A0A364N2Q2"/>
<dbReference type="Pfam" id="PF10513">
    <property type="entry name" value="EPL1"/>
    <property type="match status" value="1"/>
</dbReference>
<feature type="region of interest" description="Disordered" evidence="9">
    <location>
        <begin position="556"/>
        <end position="600"/>
    </location>
</feature>
<keyword evidence="5 7" id="KW-0539">Nucleus</keyword>
<accession>A0A364N2Q2</accession>
<proteinExistence type="inferred from homology"/>
<evidence type="ECO:0000256" key="7">
    <source>
        <dbReference type="RuleBase" id="RU361124"/>
    </source>
</evidence>
<comment type="subcellular location">
    <subcellularLocation>
        <location evidence="1 7">Nucleus</location>
    </subcellularLocation>
</comment>
<evidence type="ECO:0000313" key="11">
    <source>
        <dbReference type="EMBL" id="RAR10319.1"/>
    </source>
</evidence>
<evidence type="ECO:0000256" key="1">
    <source>
        <dbReference type="ARBA" id="ARBA00004123"/>
    </source>
</evidence>
<reference evidence="12" key="1">
    <citation type="submission" date="2018-05" db="EMBL/GenBank/DDBJ databases">
        <title>Draft genome sequence of Stemphylium lycopersici strain CIDEFI 213.</title>
        <authorList>
            <person name="Medina R."/>
            <person name="Franco M.E.E."/>
            <person name="Lucentini C.G."/>
            <person name="Saparrat M.C.N."/>
            <person name="Balatti P.A."/>
        </authorList>
    </citation>
    <scope>NUCLEOTIDE SEQUENCE [LARGE SCALE GENOMIC DNA]</scope>
    <source>
        <strain evidence="12">CIDEFI 213</strain>
    </source>
</reference>
<dbReference type="GO" id="GO:0006357">
    <property type="term" value="P:regulation of transcription by RNA polymerase II"/>
    <property type="evidence" value="ECO:0007669"/>
    <property type="project" value="InterPro"/>
</dbReference>
<organism evidence="11 12">
    <name type="scientific">Stemphylium lycopersici</name>
    <name type="common">Tomato gray leaf spot disease fungus</name>
    <name type="synonym">Thyrospora lycopersici</name>
    <dbReference type="NCBI Taxonomy" id="183478"/>
    <lineage>
        <taxon>Eukaryota</taxon>
        <taxon>Fungi</taxon>
        <taxon>Dikarya</taxon>
        <taxon>Ascomycota</taxon>
        <taxon>Pezizomycotina</taxon>
        <taxon>Dothideomycetes</taxon>
        <taxon>Pleosporomycetidae</taxon>
        <taxon>Pleosporales</taxon>
        <taxon>Pleosporineae</taxon>
        <taxon>Pleosporaceae</taxon>
        <taxon>Stemphylium</taxon>
    </lineage>
</organism>
<dbReference type="GO" id="GO:0005634">
    <property type="term" value="C:nucleus"/>
    <property type="evidence" value="ECO:0007669"/>
    <property type="project" value="UniProtKB-SubCell"/>
</dbReference>
<evidence type="ECO:0000256" key="5">
    <source>
        <dbReference type="ARBA" id="ARBA00023242"/>
    </source>
</evidence>
<dbReference type="EMBL" id="QGDH01000066">
    <property type="protein sequence ID" value="RAR10319.1"/>
    <property type="molecule type" value="Genomic_DNA"/>
</dbReference>
<name>A0A364N2Q2_STELY</name>
<dbReference type="OrthoDB" id="435275at2759"/>
<evidence type="ECO:0000256" key="9">
    <source>
        <dbReference type="SAM" id="MobiDB-lite"/>
    </source>
</evidence>
<feature type="compositionally biased region" description="Low complexity" evidence="9">
    <location>
        <begin position="589"/>
        <end position="600"/>
    </location>
</feature>
<dbReference type="InterPro" id="IPR019542">
    <property type="entry name" value="Enhancer_polycomb-like_N"/>
</dbReference>
<keyword evidence="4 7" id="KW-0804">Transcription</keyword>
<evidence type="ECO:0000259" key="10">
    <source>
        <dbReference type="Pfam" id="PF10513"/>
    </source>
</evidence>
<feature type="region of interest" description="Disordered" evidence="9">
    <location>
        <begin position="438"/>
        <end position="485"/>
    </location>
</feature>
<feature type="domain" description="Enhancer of polycomb-like N-terminal" evidence="10">
    <location>
        <begin position="11"/>
        <end position="160"/>
    </location>
</feature>
<evidence type="ECO:0000256" key="4">
    <source>
        <dbReference type="ARBA" id="ARBA00023163"/>
    </source>
</evidence>
<keyword evidence="11" id="KW-0808">Transferase</keyword>
<evidence type="ECO:0000256" key="8">
    <source>
        <dbReference type="SAM" id="Coils"/>
    </source>
</evidence>
<dbReference type="Proteomes" id="UP000249619">
    <property type="component" value="Unassembled WGS sequence"/>
</dbReference>
<dbReference type="STRING" id="183478.A0A364N2Q2"/>
<comment type="caution">
    <text evidence="11">The sequence shown here is derived from an EMBL/GenBank/DDBJ whole genome shotgun (WGS) entry which is preliminary data.</text>
</comment>
<keyword evidence="3 7" id="KW-0805">Transcription regulation</keyword>
<evidence type="ECO:0000256" key="2">
    <source>
        <dbReference type="ARBA" id="ARBA00008035"/>
    </source>
</evidence>
<protein>
    <recommendedName>
        <fullName evidence="7">Enhancer of polycomb-like protein</fullName>
    </recommendedName>
</protein>
<dbReference type="InterPro" id="IPR024943">
    <property type="entry name" value="Enhancer_polycomb"/>
</dbReference>
<gene>
    <name evidence="11" type="ORF">DDE83_005090</name>
</gene>
<keyword evidence="12" id="KW-1185">Reference proteome</keyword>
<evidence type="ECO:0000313" key="12">
    <source>
        <dbReference type="Proteomes" id="UP000249619"/>
    </source>
</evidence>
<evidence type="ECO:0000256" key="3">
    <source>
        <dbReference type="ARBA" id="ARBA00023015"/>
    </source>
</evidence>
<keyword evidence="8" id="KW-0175">Coiled coil</keyword>
<comment type="function">
    <text evidence="6">Component of the NuA4 histone acetyltransferase complex which is involved in transcriptional activation of selected genes principally by acetylation of nucleosomal histone H4 and H2A. The NuA4 complex is also involved in DNA repair. Involved in gene silencing by neighboring heterochromatin, blockage of the silencing spreading along the chromosome, and required for cell cycle progression through G2/M.</text>
</comment>
<feature type="coiled-coil region" evidence="8">
    <location>
        <begin position="253"/>
        <end position="280"/>
    </location>
</feature>